<reference evidence="3 4" key="1">
    <citation type="submission" date="2017-05" db="EMBL/GenBank/DDBJ databases">
        <authorList>
            <person name="Song R."/>
            <person name="Chenine A.L."/>
            <person name="Ruprecht R.M."/>
        </authorList>
    </citation>
    <scope>NUCLEOTIDE SEQUENCE [LARGE SCALE GENOMIC DNA]</scope>
    <source>
        <strain evidence="3 4">CECT 8899</strain>
    </source>
</reference>
<evidence type="ECO:0000313" key="3">
    <source>
        <dbReference type="EMBL" id="SMY09072.1"/>
    </source>
</evidence>
<keyword evidence="2" id="KW-0472">Membrane</keyword>
<dbReference type="AlphaFoldDB" id="A0A238LHL2"/>
<organism evidence="3 4">
    <name type="scientific">Flavimaricola marinus</name>
    <dbReference type="NCBI Taxonomy" id="1819565"/>
    <lineage>
        <taxon>Bacteria</taxon>
        <taxon>Pseudomonadati</taxon>
        <taxon>Pseudomonadota</taxon>
        <taxon>Alphaproteobacteria</taxon>
        <taxon>Rhodobacterales</taxon>
        <taxon>Paracoccaceae</taxon>
        <taxon>Flavimaricola</taxon>
    </lineage>
</organism>
<evidence type="ECO:0000256" key="1">
    <source>
        <dbReference type="SAM" id="MobiDB-lite"/>
    </source>
</evidence>
<proteinExistence type="predicted"/>
<gene>
    <name evidence="3" type="ORF">LOM8899_03234</name>
</gene>
<sequence>MLVLIAVAVTALLVAVLSSALPGWLIALIVIPGFILQFVVLGACYKTMVLKRLWRDVAKDQTTDGRDPKLYAQVMKYFNVPADPLAPTFAPAVERMLKSYWSENRRRQSRQLPLMRDHDLRWGYRTYAAGIMGEEFDPQANPIITAWMRPKVNLVVKNQTQFVSDEAEGSLMQMEFDSARKGERLSVDALHKHLGMKTTQLISPELVDKPPPTTGGGQGRLH</sequence>
<name>A0A238LHL2_9RHOB</name>
<keyword evidence="2" id="KW-1133">Transmembrane helix</keyword>
<dbReference type="Proteomes" id="UP000201613">
    <property type="component" value="Unassembled WGS sequence"/>
</dbReference>
<dbReference type="EMBL" id="FXZK01000007">
    <property type="protein sequence ID" value="SMY09072.1"/>
    <property type="molecule type" value="Genomic_DNA"/>
</dbReference>
<accession>A0A238LHL2</accession>
<feature type="region of interest" description="Disordered" evidence="1">
    <location>
        <begin position="202"/>
        <end position="222"/>
    </location>
</feature>
<dbReference type="RefSeq" id="WP_093993267.1">
    <property type="nucleotide sequence ID" value="NZ_FXZK01000007.1"/>
</dbReference>
<evidence type="ECO:0000313" key="4">
    <source>
        <dbReference type="Proteomes" id="UP000201613"/>
    </source>
</evidence>
<protein>
    <submittedName>
        <fullName evidence="3">Uncharacterized protein</fullName>
    </submittedName>
</protein>
<keyword evidence="4" id="KW-1185">Reference proteome</keyword>
<evidence type="ECO:0000256" key="2">
    <source>
        <dbReference type="SAM" id="Phobius"/>
    </source>
</evidence>
<feature type="transmembrane region" description="Helical" evidence="2">
    <location>
        <begin position="28"/>
        <end position="45"/>
    </location>
</feature>
<keyword evidence="2" id="KW-0812">Transmembrane</keyword>